<gene>
    <name evidence="1" type="ORF">SDC9_66069</name>
</gene>
<dbReference type="EMBL" id="VSSQ01003214">
    <property type="protein sequence ID" value="MPM19643.1"/>
    <property type="molecule type" value="Genomic_DNA"/>
</dbReference>
<protein>
    <submittedName>
        <fullName evidence="1">Uncharacterized protein</fullName>
    </submittedName>
</protein>
<organism evidence="1">
    <name type="scientific">bioreactor metagenome</name>
    <dbReference type="NCBI Taxonomy" id="1076179"/>
    <lineage>
        <taxon>unclassified sequences</taxon>
        <taxon>metagenomes</taxon>
        <taxon>ecological metagenomes</taxon>
    </lineage>
</organism>
<name>A0A644XZE4_9ZZZZ</name>
<accession>A0A644XZE4</accession>
<reference evidence="1" key="1">
    <citation type="submission" date="2019-08" db="EMBL/GenBank/DDBJ databases">
        <authorList>
            <person name="Kucharzyk K."/>
            <person name="Murdoch R.W."/>
            <person name="Higgins S."/>
            <person name="Loffler F."/>
        </authorList>
    </citation>
    <scope>NUCLEOTIDE SEQUENCE</scope>
</reference>
<evidence type="ECO:0000313" key="1">
    <source>
        <dbReference type="EMBL" id="MPM19643.1"/>
    </source>
</evidence>
<sequence length="65" mass="7359">MHSLQMIADEIPVMGIDRRAVKSRFVMKLLVGVEGIAFHVVCPGCLRHTFKDEDWICACIDKNTL</sequence>
<comment type="caution">
    <text evidence="1">The sequence shown here is derived from an EMBL/GenBank/DDBJ whole genome shotgun (WGS) entry which is preliminary data.</text>
</comment>
<proteinExistence type="predicted"/>
<dbReference type="AlphaFoldDB" id="A0A644XZE4"/>